<gene>
    <name evidence="2" type="ORF">NCTC13337_02143</name>
</gene>
<accession>A0A380MXP6</accession>
<evidence type="ECO:0000313" key="3">
    <source>
        <dbReference type="Proteomes" id="UP000254601"/>
    </source>
</evidence>
<keyword evidence="1" id="KW-1133">Transmembrane helix</keyword>
<dbReference type="RefSeq" id="WP_072575849.1">
    <property type="nucleotide sequence ID" value="NZ_LWHB01000030.1"/>
</dbReference>
<dbReference type="AlphaFoldDB" id="A0A380MXP6"/>
<dbReference type="OrthoDB" id="5625343at2"/>
<keyword evidence="1" id="KW-0472">Membrane</keyword>
<dbReference type="Proteomes" id="UP000254601">
    <property type="component" value="Unassembled WGS sequence"/>
</dbReference>
<keyword evidence="1" id="KW-0812">Transmembrane</keyword>
<evidence type="ECO:0000256" key="1">
    <source>
        <dbReference type="SAM" id="Phobius"/>
    </source>
</evidence>
<protein>
    <submittedName>
        <fullName evidence="2">Uncharacterized protein</fullName>
    </submittedName>
</protein>
<organism evidence="2 3">
    <name type="scientific">Suttonella ornithocola</name>
    <dbReference type="NCBI Taxonomy" id="279832"/>
    <lineage>
        <taxon>Bacteria</taxon>
        <taxon>Pseudomonadati</taxon>
        <taxon>Pseudomonadota</taxon>
        <taxon>Gammaproteobacteria</taxon>
        <taxon>Cardiobacteriales</taxon>
        <taxon>Cardiobacteriaceae</taxon>
        <taxon>Suttonella</taxon>
    </lineage>
</organism>
<name>A0A380MXP6_9GAMM</name>
<reference evidence="2 3" key="1">
    <citation type="submission" date="2018-06" db="EMBL/GenBank/DDBJ databases">
        <authorList>
            <consortium name="Pathogen Informatics"/>
            <person name="Doyle S."/>
        </authorList>
    </citation>
    <scope>NUCLEOTIDE SEQUENCE [LARGE SCALE GENOMIC DNA]</scope>
    <source>
        <strain evidence="2 3">NCTC13337</strain>
    </source>
</reference>
<evidence type="ECO:0000313" key="2">
    <source>
        <dbReference type="EMBL" id="SUO97052.1"/>
    </source>
</evidence>
<feature type="transmembrane region" description="Helical" evidence="1">
    <location>
        <begin position="15"/>
        <end position="33"/>
    </location>
</feature>
<keyword evidence="3" id="KW-1185">Reference proteome</keyword>
<dbReference type="EMBL" id="UHIC01000001">
    <property type="protein sequence ID" value="SUO97052.1"/>
    <property type="molecule type" value="Genomic_DNA"/>
</dbReference>
<proteinExistence type="predicted"/>
<sequence length="129" mass="15436">MIENFNQLTDWADKFTIWITVITVIFTIKNYYYTKKTEKKLNQNIRIILRHPESKREHQLTQTIKRRHATRGEIQGILGNIYNIQNKRYNIPYMREPAYSAQIEAIQNGNSDTLIIDINDAQEYENFCH</sequence>